<dbReference type="PROSITE" id="PS50011">
    <property type="entry name" value="PROTEIN_KINASE_DOM"/>
    <property type="match status" value="1"/>
</dbReference>
<evidence type="ECO:0000256" key="3">
    <source>
        <dbReference type="ARBA" id="ARBA00022777"/>
    </source>
</evidence>
<dbReference type="InterPro" id="IPR008271">
    <property type="entry name" value="Ser/Thr_kinase_AS"/>
</dbReference>
<dbReference type="InterPro" id="IPR016187">
    <property type="entry name" value="CTDL_fold"/>
</dbReference>
<sequence length="813" mass="90933">MNASGTLPDAPPDKIWGDEVAGLFRCALDSAYARSEAQPWEPPSVETVARLLPQYHVEALIGRGGMGAVYRGVQMSLERPVAIKLLPTELAGNEEFFSRFQREAKTLARLHHPGIVSVHDFGQTEEGHCYFVMEYVNGTDLQRLIESQSLTPSQALELTVQVCEALHYAHAQDVIHRDIKPANVLMTQDGQAKLADFGLSRPLTVRPEGSTLATLVMGTPDYMAPEQWRGKADQRSDIYALGVMLYEMLTGVRPQGAFDLPSQKVQVDVRLDEVVVKAMRQEPERRYQKVSELGQDVNSIRTGAAPTPPAHEQGPAQGGSRRSFSLWRRHWPLGVGGSLALGAVVMVSMPKHTVAPRDIAERQSGNRSYASPRNSTPPGTTRGGAKVPVFTNSLGMQFVPVPGTNVQICIHETRNGDYARYAAEKPGLDEAWKRAYAYSLPVNRGDDYPVCHVNWLDAVFFCEWLSQREGRTYRLPTDREWSHAVGTAEREPSGPSPEELARLQLEVADWPRPAPGMPADGNFADETLAKVLPSHRGIPGYVDGYATSSPVMSYPPNRLGIHDLMGNQWEYVQDWFDEAKTVKAIRGNCHHDTYSSPSSRALRKIDMRHESAGFRVVLENPSSKENATPEWEVENDFVDLFASERRLQWKNQGDVVMQWGEEGIARLSRKGPGQGYPWYAARPFGDFVLRLDFRIRDIRGNSGVLLRSPALDTIRGLPDPQVYQVDLSNFPQGNQASGAIMFVQSPTSVPMRFGGWNHLEIQAEGQRYQVWLNGEKVNDFTGQRLTEGYLAFQMYRPEGVEFRRLRIRELRGK</sequence>
<dbReference type="Gene3D" id="3.90.1580.10">
    <property type="entry name" value="paralog of FGE (formylglycine-generating enzyme)"/>
    <property type="match status" value="1"/>
</dbReference>
<accession>A0A1T4Z3G8</accession>
<keyword evidence="2 5" id="KW-0547">Nucleotide-binding</keyword>
<name>A0A1T4Z3G8_9BACT</name>
<dbReference type="PANTHER" id="PTHR43289">
    <property type="entry name" value="MITOGEN-ACTIVATED PROTEIN KINASE KINASE KINASE 20-RELATED"/>
    <property type="match status" value="1"/>
</dbReference>
<reference evidence="9" key="1">
    <citation type="submission" date="2017-02" db="EMBL/GenBank/DDBJ databases">
        <authorList>
            <person name="Varghese N."/>
            <person name="Submissions S."/>
        </authorList>
    </citation>
    <scope>NUCLEOTIDE SEQUENCE [LARGE SCALE GENOMIC DNA]</scope>
    <source>
        <strain evidence="9">ATCC 700200</strain>
    </source>
</reference>
<dbReference type="OrthoDB" id="183261at2"/>
<dbReference type="InterPro" id="IPR042095">
    <property type="entry name" value="SUMF_sf"/>
</dbReference>
<keyword evidence="9" id="KW-1185">Reference proteome</keyword>
<dbReference type="Pfam" id="PF00069">
    <property type="entry name" value="Pkinase"/>
    <property type="match status" value="1"/>
</dbReference>
<dbReference type="PROSITE" id="PS00108">
    <property type="entry name" value="PROTEIN_KINASE_ST"/>
    <property type="match status" value="1"/>
</dbReference>
<feature type="binding site" evidence="5">
    <location>
        <position position="84"/>
    </location>
    <ligand>
        <name>ATP</name>
        <dbReference type="ChEBI" id="CHEBI:30616"/>
    </ligand>
</feature>
<dbReference type="SUPFAM" id="SSF56436">
    <property type="entry name" value="C-type lectin-like"/>
    <property type="match status" value="1"/>
</dbReference>
<feature type="compositionally biased region" description="Polar residues" evidence="6">
    <location>
        <begin position="363"/>
        <end position="379"/>
    </location>
</feature>
<dbReference type="Proteomes" id="UP000190774">
    <property type="component" value="Unassembled WGS sequence"/>
</dbReference>
<feature type="region of interest" description="Disordered" evidence="6">
    <location>
        <begin position="355"/>
        <end position="384"/>
    </location>
</feature>
<keyword evidence="3 8" id="KW-0418">Kinase</keyword>
<evidence type="ECO:0000256" key="6">
    <source>
        <dbReference type="SAM" id="MobiDB-lite"/>
    </source>
</evidence>
<dbReference type="InterPro" id="IPR000719">
    <property type="entry name" value="Prot_kinase_dom"/>
</dbReference>
<dbReference type="SUPFAM" id="SSF56112">
    <property type="entry name" value="Protein kinase-like (PK-like)"/>
    <property type="match status" value="1"/>
</dbReference>
<dbReference type="InterPro" id="IPR017441">
    <property type="entry name" value="Protein_kinase_ATP_BS"/>
</dbReference>
<evidence type="ECO:0000256" key="4">
    <source>
        <dbReference type="ARBA" id="ARBA00022840"/>
    </source>
</evidence>
<dbReference type="PANTHER" id="PTHR43289:SF6">
    <property type="entry name" value="SERINE_THREONINE-PROTEIN KINASE NEKL-3"/>
    <property type="match status" value="1"/>
</dbReference>
<feature type="domain" description="Protein kinase" evidence="7">
    <location>
        <begin position="55"/>
        <end position="298"/>
    </location>
</feature>
<gene>
    <name evidence="8" type="ORF">SAMN02745166_04862</name>
</gene>
<dbReference type="Gene3D" id="1.10.510.10">
    <property type="entry name" value="Transferase(Phosphotransferase) domain 1"/>
    <property type="match status" value="1"/>
</dbReference>
<keyword evidence="4 5" id="KW-0067">ATP-binding</keyword>
<dbReference type="STRING" id="48467.SAMN02745166_04862"/>
<evidence type="ECO:0000313" key="9">
    <source>
        <dbReference type="Proteomes" id="UP000190774"/>
    </source>
</evidence>
<evidence type="ECO:0000256" key="2">
    <source>
        <dbReference type="ARBA" id="ARBA00022741"/>
    </source>
</evidence>
<proteinExistence type="predicted"/>
<evidence type="ECO:0000256" key="1">
    <source>
        <dbReference type="ARBA" id="ARBA00022679"/>
    </source>
</evidence>
<dbReference type="AlphaFoldDB" id="A0A1T4Z3G8"/>
<evidence type="ECO:0000259" key="7">
    <source>
        <dbReference type="PROSITE" id="PS50011"/>
    </source>
</evidence>
<dbReference type="InterPro" id="IPR011009">
    <property type="entry name" value="Kinase-like_dom_sf"/>
</dbReference>
<dbReference type="Pfam" id="PF03781">
    <property type="entry name" value="FGE-sulfatase"/>
    <property type="match status" value="1"/>
</dbReference>
<dbReference type="GO" id="GO:0004674">
    <property type="term" value="F:protein serine/threonine kinase activity"/>
    <property type="evidence" value="ECO:0007669"/>
    <property type="project" value="UniProtKB-KW"/>
</dbReference>
<protein>
    <submittedName>
        <fullName evidence="8">Serine/threonine protein kinase</fullName>
    </submittedName>
</protein>
<dbReference type="RefSeq" id="WP_078815974.1">
    <property type="nucleotide sequence ID" value="NZ_FUYE01000026.1"/>
</dbReference>
<dbReference type="InterPro" id="IPR010496">
    <property type="entry name" value="AL/BT2_dom"/>
</dbReference>
<dbReference type="InterPro" id="IPR005532">
    <property type="entry name" value="SUMF_dom"/>
</dbReference>
<dbReference type="CDD" id="cd14014">
    <property type="entry name" value="STKc_PknB_like"/>
    <property type="match status" value="1"/>
</dbReference>
<keyword evidence="1" id="KW-0808">Transferase</keyword>
<dbReference type="PROSITE" id="PS00107">
    <property type="entry name" value="PROTEIN_KINASE_ATP"/>
    <property type="match status" value="1"/>
</dbReference>
<dbReference type="SMART" id="SM00220">
    <property type="entry name" value="S_TKc"/>
    <property type="match status" value="1"/>
</dbReference>
<evidence type="ECO:0000313" key="8">
    <source>
        <dbReference type="EMBL" id="SKB08111.1"/>
    </source>
</evidence>
<feature type="region of interest" description="Disordered" evidence="6">
    <location>
        <begin position="286"/>
        <end position="322"/>
    </location>
</feature>
<dbReference type="Gene3D" id="3.30.200.20">
    <property type="entry name" value="Phosphorylase Kinase, domain 1"/>
    <property type="match status" value="1"/>
</dbReference>
<dbReference type="EMBL" id="FUYE01000026">
    <property type="protein sequence ID" value="SKB08111.1"/>
    <property type="molecule type" value="Genomic_DNA"/>
</dbReference>
<dbReference type="Pfam" id="PF06439">
    <property type="entry name" value="3keto-disac_hyd"/>
    <property type="match status" value="1"/>
</dbReference>
<dbReference type="Gene3D" id="2.60.120.560">
    <property type="entry name" value="Exo-inulinase, domain 1"/>
    <property type="match status" value="1"/>
</dbReference>
<dbReference type="GO" id="GO:0016787">
    <property type="term" value="F:hydrolase activity"/>
    <property type="evidence" value="ECO:0007669"/>
    <property type="project" value="InterPro"/>
</dbReference>
<dbReference type="GO" id="GO:0005524">
    <property type="term" value="F:ATP binding"/>
    <property type="evidence" value="ECO:0007669"/>
    <property type="project" value="UniProtKB-UniRule"/>
</dbReference>
<organism evidence="8 9">
    <name type="scientific">Prosthecobacter debontii</name>
    <dbReference type="NCBI Taxonomy" id="48467"/>
    <lineage>
        <taxon>Bacteria</taxon>
        <taxon>Pseudomonadati</taxon>
        <taxon>Verrucomicrobiota</taxon>
        <taxon>Verrucomicrobiia</taxon>
        <taxon>Verrucomicrobiales</taxon>
        <taxon>Verrucomicrobiaceae</taxon>
        <taxon>Prosthecobacter</taxon>
    </lineage>
</organism>
<keyword evidence="8" id="KW-0723">Serine/threonine-protein kinase</keyword>
<evidence type="ECO:0000256" key="5">
    <source>
        <dbReference type="PROSITE-ProRule" id="PRU10141"/>
    </source>
</evidence>